<protein>
    <submittedName>
        <fullName evidence="1">Uncharacterized protein</fullName>
    </submittedName>
</protein>
<reference evidence="1 2" key="1">
    <citation type="submission" date="2019-04" db="EMBL/GenBank/DDBJ databases">
        <title>An improved genome assembly and genetic linkage map for asparagus bean, Vigna unguiculata ssp. sesquipedialis.</title>
        <authorList>
            <person name="Xia Q."/>
            <person name="Zhang R."/>
            <person name="Dong Y."/>
        </authorList>
    </citation>
    <scope>NUCLEOTIDE SEQUENCE [LARGE SCALE GENOMIC DNA]</scope>
    <source>
        <tissue evidence="1">Leaf</tissue>
    </source>
</reference>
<evidence type="ECO:0000313" key="1">
    <source>
        <dbReference type="EMBL" id="QCE14414.1"/>
    </source>
</evidence>
<evidence type="ECO:0000313" key="2">
    <source>
        <dbReference type="Proteomes" id="UP000501690"/>
    </source>
</evidence>
<sequence>MELRELEEGNVQTLAELMLEGKEYLRKGTFANECRMGNLTALGTLAPYGSAFKPICLG</sequence>
<keyword evidence="2" id="KW-1185">Reference proteome</keyword>
<organism evidence="1 2">
    <name type="scientific">Vigna unguiculata</name>
    <name type="common">Cowpea</name>
    <dbReference type="NCBI Taxonomy" id="3917"/>
    <lineage>
        <taxon>Eukaryota</taxon>
        <taxon>Viridiplantae</taxon>
        <taxon>Streptophyta</taxon>
        <taxon>Embryophyta</taxon>
        <taxon>Tracheophyta</taxon>
        <taxon>Spermatophyta</taxon>
        <taxon>Magnoliopsida</taxon>
        <taxon>eudicotyledons</taxon>
        <taxon>Gunneridae</taxon>
        <taxon>Pentapetalae</taxon>
        <taxon>rosids</taxon>
        <taxon>fabids</taxon>
        <taxon>Fabales</taxon>
        <taxon>Fabaceae</taxon>
        <taxon>Papilionoideae</taxon>
        <taxon>50 kb inversion clade</taxon>
        <taxon>NPAAA clade</taxon>
        <taxon>indigoferoid/millettioid clade</taxon>
        <taxon>Phaseoleae</taxon>
        <taxon>Vigna</taxon>
    </lineage>
</organism>
<dbReference type="AlphaFoldDB" id="A0A4D6NP20"/>
<dbReference type="Proteomes" id="UP000501690">
    <property type="component" value="Linkage Group LG11"/>
</dbReference>
<name>A0A4D6NP20_VIGUN</name>
<proteinExistence type="predicted"/>
<accession>A0A4D6NP20</accession>
<dbReference type="EMBL" id="CP039355">
    <property type="protein sequence ID" value="QCE14414.1"/>
    <property type="molecule type" value="Genomic_DNA"/>
</dbReference>
<gene>
    <name evidence="1" type="ORF">DEO72_LG11g1414</name>
</gene>